<protein>
    <submittedName>
        <fullName evidence="1">Uncharacterized protein</fullName>
    </submittedName>
</protein>
<dbReference type="EMBL" id="JARBHB010000011">
    <property type="protein sequence ID" value="KAJ8872630.1"/>
    <property type="molecule type" value="Genomic_DNA"/>
</dbReference>
<comment type="caution">
    <text evidence="1">The sequence shown here is derived from an EMBL/GenBank/DDBJ whole genome shotgun (WGS) entry which is preliminary data.</text>
</comment>
<organism evidence="1 2">
    <name type="scientific">Dryococelus australis</name>
    <dbReference type="NCBI Taxonomy" id="614101"/>
    <lineage>
        <taxon>Eukaryota</taxon>
        <taxon>Metazoa</taxon>
        <taxon>Ecdysozoa</taxon>
        <taxon>Arthropoda</taxon>
        <taxon>Hexapoda</taxon>
        <taxon>Insecta</taxon>
        <taxon>Pterygota</taxon>
        <taxon>Neoptera</taxon>
        <taxon>Polyneoptera</taxon>
        <taxon>Phasmatodea</taxon>
        <taxon>Verophasmatodea</taxon>
        <taxon>Anareolatae</taxon>
        <taxon>Phasmatidae</taxon>
        <taxon>Eurycanthinae</taxon>
        <taxon>Dryococelus</taxon>
    </lineage>
</organism>
<evidence type="ECO:0000313" key="2">
    <source>
        <dbReference type="Proteomes" id="UP001159363"/>
    </source>
</evidence>
<sequence>MPPQQDCALYQWAAVHPVVGTIRSRAAQVQGHASQSSRWSQWLPKTPRPTGYCLANPYRMSSGGVINGAKVTNIVAEENGSGWTARKPEVKRANNHIEVSSTESGTYQRSDAAHMKGLLPMVVDRTILRKKSQLYQIITELCLDNAWCPGPFVLLHVCSDDVPFTGGIGSNMSITPPTTPALAWYLASEPICTTSVVLPGVDASQVQRIHITRTFEVRDIPSRQSLNTTALVPHYLFLAGVHLIENMRTCWETVLGAEIAISHAFTQHTVLKCSSLVFLLRHPCRGGLGYALSSTKWSGFDSRRGSHPGFSHVETWRTLPLTGGFLGVLPLLRGSGHPRNIRILNVEEVLNVGKTPSTSTRSIAQGMGVSHSAVWRLMHEQLLCAFHVRKVQALGPAEFAPRLVPHVTSIALFVDEVIFTRDAGIVTCRTAPILMQLPSQSTSTDVLRITGRGIVGDHFLGPPRDELLKLVSRTRRKGNFPVHKTEYLVSTSNVLKPKVSFIVVRLKAPGLFPMLRFWEARKLRLHGARFQSS</sequence>
<gene>
    <name evidence="1" type="ORF">PR048_026238</name>
</gene>
<dbReference type="Proteomes" id="UP001159363">
    <property type="component" value="Chromosome 10"/>
</dbReference>
<accession>A0ABQ9GKS2</accession>
<evidence type="ECO:0000313" key="1">
    <source>
        <dbReference type="EMBL" id="KAJ8872630.1"/>
    </source>
</evidence>
<keyword evidence="2" id="KW-1185">Reference proteome</keyword>
<name>A0ABQ9GKS2_9NEOP</name>
<reference evidence="1 2" key="1">
    <citation type="submission" date="2023-02" db="EMBL/GenBank/DDBJ databases">
        <title>LHISI_Scaffold_Assembly.</title>
        <authorList>
            <person name="Stuart O.P."/>
            <person name="Cleave R."/>
            <person name="Magrath M.J.L."/>
            <person name="Mikheyev A.S."/>
        </authorList>
    </citation>
    <scope>NUCLEOTIDE SEQUENCE [LARGE SCALE GENOMIC DNA]</scope>
    <source>
        <strain evidence="1">Daus_M_001</strain>
        <tissue evidence="1">Leg muscle</tissue>
    </source>
</reference>
<proteinExistence type="predicted"/>